<evidence type="ECO:0000259" key="1">
    <source>
        <dbReference type="Pfam" id="PF03551"/>
    </source>
</evidence>
<dbReference type="InterPro" id="IPR036388">
    <property type="entry name" value="WH-like_DNA-bd_sf"/>
</dbReference>
<sequence>MGRIRRPSGQTLAVLWVLAEEPAAWVHGYELCRATGLKAGTVYPILIRLAARGHLDARWEDDPPLGRPARHLYRLSADGAQYVAALRREAAKPGRTPKPQAAGA</sequence>
<gene>
    <name evidence="2" type="ORF">E0H73_36780</name>
</gene>
<evidence type="ECO:0000313" key="3">
    <source>
        <dbReference type="Proteomes" id="UP000291144"/>
    </source>
</evidence>
<dbReference type="AlphaFoldDB" id="A0A4R0K7D8"/>
<comment type="caution">
    <text evidence="2">The sequence shown here is derived from an EMBL/GenBank/DDBJ whole genome shotgun (WGS) entry which is preliminary data.</text>
</comment>
<dbReference type="OrthoDB" id="122286at2"/>
<accession>A0A4R0K7D8</accession>
<dbReference type="SUPFAM" id="SSF46785">
    <property type="entry name" value="Winged helix' DNA-binding domain"/>
    <property type="match status" value="1"/>
</dbReference>
<organism evidence="2 3">
    <name type="scientific">Kribbella pittospori</name>
    <dbReference type="NCBI Taxonomy" id="722689"/>
    <lineage>
        <taxon>Bacteria</taxon>
        <taxon>Bacillati</taxon>
        <taxon>Actinomycetota</taxon>
        <taxon>Actinomycetes</taxon>
        <taxon>Propionibacteriales</taxon>
        <taxon>Kribbellaceae</taxon>
        <taxon>Kribbella</taxon>
    </lineage>
</organism>
<dbReference type="Proteomes" id="UP000291144">
    <property type="component" value="Unassembled WGS sequence"/>
</dbReference>
<dbReference type="RefSeq" id="WP_131364360.1">
    <property type="nucleotide sequence ID" value="NZ_SJKB01000016.1"/>
</dbReference>
<reference evidence="2 3" key="1">
    <citation type="submission" date="2019-02" db="EMBL/GenBank/DDBJ databases">
        <title>Kribbella capetownensis sp. nov. and Kribbella speibonae sp. nov., isolated from soil.</title>
        <authorList>
            <person name="Curtis S.M."/>
            <person name="Norton I."/>
            <person name="Everest G.J."/>
            <person name="Meyers P.R."/>
        </authorList>
    </citation>
    <scope>NUCLEOTIDE SEQUENCE [LARGE SCALE GENOMIC DNA]</scope>
    <source>
        <strain evidence="2 3">NRRL B-24813</strain>
    </source>
</reference>
<feature type="domain" description="Transcription regulator PadR N-terminal" evidence="1">
    <location>
        <begin position="27"/>
        <end position="84"/>
    </location>
</feature>
<name>A0A4R0K7D8_9ACTN</name>
<proteinExistence type="predicted"/>
<keyword evidence="3" id="KW-1185">Reference proteome</keyword>
<protein>
    <submittedName>
        <fullName evidence="2">PadR family transcriptional regulator</fullName>
    </submittedName>
</protein>
<dbReference type="Pfam" id="PF03551">
    <property type="entry name" value="PadR"/>
    <property type="match status" value="1"/>
</dbReference>
<dbReference type="InterPro" id="IPR036390">
    <property type="entry name" value="WH_DNA-bd_sf"/>
</dbReference>
<dbReference type="Gene3D" id="1.10.10.10">
    <property type="entry name" value="Winged helix-like DNA-binding domain superfamily/Winged helix DNA-binding domain"/>
    <property type="match status" value="1"/>
</dbReference>
<evidence type="ECO:0000313" key="2">
    <source>
        <dbReference type="EMBL" id="TCC55147.1"/>
    </source>
</evidence>
<dbReference type="EMBL" id="SJKB01000016">
    <property type="protein sequence ID" value="TCC55147.1"/>
    <property type="molecule type" value="Genomic_DNA"/>
</dbReference>
<dbReference type="InterPro" id="IPR005149">
    <property type="entry name" value="Tscrpt_reg_PadR_N"/>
</dbReference>